<dbReference type="EMBL" id="JBGUAW010000005">
    <property type="protein sequence ID" value="MFA9460962.1"/>
    <property type="molecule type" value="Genomic_DNA"/>
</dbReference>
<dbReference type="InterPro" id="IPR037359">
    <property type="entry name" value="NST/OST"/>
</dbReference>
<keyword evidence="2" id="KW-0325">Glycoprotein</keyword>
<dbReference type="RefSeq" id="WP_373655742.1">
    <property type="nucleotide sequence ID" value="NZ_JBGUAW010000005.1"/>
</dbReference>
<evidence type="ECO:0000256" key="1">
    <source>
        <dbReference type="ARBA" id="ARBA00022679"/>
    </source>
</evidence>
<dbReference type="Pfam" id="PF00685">
    <property type="entry name" value="Sulfotransfer_1"/>
    <property type="match status" value="1"/>
</dbReference>
<proteinExistence type="predicted"/>
<dbReference type="SUPFAM" id="SSF52540">
    <property type="entry name" value="P-loop containing nucleoside triphosphate hydrolases"/>
    <property type="match status" value="1"/>
</dbReference>
<name>A0ABV4TUL7_9GAMM</name>
<dbReference type="InterPro" id="IPR027417">
    <property type="entry name" value="P-loop_NTPase"/>
</dbReference>
<dbReference type="PANTHER" id="PTHR10605:SF56">
    <property type="entry name" value="BIFUNCTIONAL HEPARAN SULFATE N-DEACETYLASE_N-SULFOTRANSFERASE"/>
    <property type="match status" value="1"/>
</dbReference>
<feature type="domain" description="Sulfotransferase" evidence="4">
    <location>
        <begin position="4"/>
        <end position="191"/>
    </location>
</feature>
<evidence type="ECO:0000313" key="6">
    <source>
        <dbReference type="Proteomes" id="UP001575181"/>
    </source>
</evidence>
<accession>A0ABV4TUL7</accession>
<sequence length="303" mass="34068">MSFPPDVYLIGAPKAGTTTLAEILETHPEVTVSTPKEPHYFTQNWDRDLDWYRARFPAGVGGMLVDASTSYAADPLGTVAESPLSGVPERIRQVNPDARFIYVVREPVARTYSAYWHDVRLGYERLPFWEAITEDPTYLATSDYAAQLEKYLPYFDPDRFLILTAEALWKDNLEVANKCFAFMGLEAMEEASLPSLHKNKSYAYNGLGRYVFGLLNSDSNLKRASDLAKKILPDSAYKALGRALTKEIPPIRPWQRARLEELFAAKNERFRELTGVETGYKEPGDLREETAGSGANGPVREEG</sequence>
<reference evidence="5 6" key="1">
    <citation type="submission" date="2024-08" db="EMBL/GenBank/DDBJ databases">
        <title>Whole-genome sequencing of halo(alkali)philic microorganisms from hypersaline lakes.</title>
        <authorList>
            <person name="Sorokin D.Y."/>
            <person name="Merkel A.Y."/>
            <person name="Messina E."/>
            <person name="Yakimov M."/>
        </authorList>
    </citation>
    <scope>NUCLEOTIDE SEQUENCE [LARGE SCALE GENOMIC DNA]</scope>
    <source>
        <strain evidence="5 6">Cl-TMA</strain>
    </source>
</reference>
<dbReference type="Proteomes" id="UP001575181">
    <property type="component" value="Unassembled WGS sequence"/>
</dbReference>
<protein>
    <submittedName>
        <fullName evidence="5">Sulfotransferase domain-containing protein</fullName>
    </submittedName>
</protein>
<keyword evidence="1" id="KW-0808">Transferase</keyword>
<evidence type="ECO:0000256" key="2">
    <source>
        <dbReference type="ARBA" id="ARBA00023180"/>
    </source>
</evidence>
<feature type="region of interest" description="Disordered" evidence="3">
    <location>
        <begin position="274"/>
        <end position="303"/>
    </location>
</feature>
<dbReference type="Gene3D" id="3.40.50.300">
    <property type="entry name" value="P-loop containing nucleotide triphosphate hydrolases"/>
    <property type="match status" value="1"/>
</dbReference>
<evidence type="ECO:0000313" key="5">
    <source>
        <dbReference type="EMBL" id="MFA9460962.1"/>
    </source>
</evidence>
<evidence type="ECO:0000259" key="4">
    <source>
        <dbReference type="Pfam" id="PF00685"/>
    </source>
</evidence>
<dbReference type="InterPro" id="IPR000863">
    <property type="entry name" value="Sulfotransferase_dom"/>
</dbReference>
<comment type="caution">
    <text evidence="5">The sequence shown here is derived from an EMBL/GenBank/DDBJ whole genome shotgun (WGS) entry which is preliminary data.</text>
</comment>
<dbReference type="PANTHER" id="PTHR10605">
    <property type="entry name" value="HEPARAN SULFATE SULFOTRANSFERASE"/>
    <property type="match status" value="1"/>
</dbReference>
<gene>
    <name evidence="5" type="ORF">ACERLL_09005</name>
</gene>
<keyword evidence="6" id="KW-1185">Reference proteome</keyword>
<organism evidence="5 6">
    <name type="scientific">Thiohalorhabdus methylotrophus</name>
    <dbReference type="NCBI Taxonomy" id="3242694"/>
    <lineage>
        <taxon>Bacteria</taxon>
        <taxon>Pseudomonadati</taxon>
        <taxon>Pseudomonadota</taxon>
        <taxon>Gammaproteobacteria</taxon>
        <taxon>Thiohalorhabdales</taxon>
        <taxon>Thiohalorhabdaceae</taxon>
        <taxon>Thiohalorhabdus</taxon>
    </lineage>
</organism>
<evidence type="ECO:0000256" key="3">
    <source>
        <dbReference type="SAM" id="MobiDB-lite"/>
    </source>
</evidence>
<feature type="compositionally biased region" description="Basic and acidic residues" evidence="3">
    <location>
        <begin position="274"/>
        <end position="290"/>
    </location>
</feature>